<dbReference type="InterPro" id="IPR050248">
    <property type="entry name" value="Polysacc_deacetylase_ArnD"/>
</dbReference>
<dbReference type="SUPFAM" id="SSF88713">
    <property type="entry name" value="Glycoside hydrolase/deacetylase"/>
    <property type="match status" value="1"/>
</dbReference>
<comment type="caution">
    <text evidence="3">The sequence shown here is derived from an EMBL/GenBank/DDBJ whole genome shotgun (WGS) entry which is preliminary data.</text>
</comment>
<feature type="coiled-coil region" evidence="1">
    <location>
        <begin position="29"/>
        <end position="56"/>
    </location>
</feature>
<sequence>MFFLKRIVTIAIALLLLVGCQTEEKLLDVLTETNDRQELAENMDELKEDGEKELDLQEDVESDQVTVVIEEETDVEKKYEIDSVSWRVKHLKESNEQIVLITIDDAPDQYSVELAEKLKKLDAGAIFFVNGHFLKSEEDRNKLRNIHELGFVIGNHTMNHPNMSHLSKEEQEKEIIELNNLIEEIIGERPKFYRAPFGVNTEESKAIVEQEGMISMNWTYGYDWETEYQNAEALAEIMVNTPLLINGANLLMHDRKWTVEAIDEIVTGLRDKGYEPVNPLKIKTK</sequence>
<evidence type="ECO:0000256" key="1">
    <source>
        <dbReference type="SAM" id="Coils"/>
    </source>
</evidence>
<evidence type="ECO:0000313" key="4">
    <source>
        <dbReference type="Proteomes" id="UP001589833"/>
    </source>
</evidence>
<feature type="domain" description="NodB homology" evidence="2">
    <location>
        <begin position="97"/>
        <end position="277"/>
    </location>
</feature>
<dbReference type="CDD" id="cd10917">
    <property type="entry name" value="CE4_NodB_like_6s_7s"/>
    <property type="match status" value="1"/>
</dbReference>
<keyword evidence="1" id="KW-0175">Coiled coil</keyword>
<accession>A0ABV6NDB5</accession>
<reference evidence="3 4" key="1">
    <citation type="submission" date="2024-09" db="EMBL/GenBank/DDBJ databases">
        <authorList>
            <person name="Sun Q."/>
            <person name="Mori K."/>
        </authorList>
    </citation>
    <scope>NUCLEOTIDE SEQUENCE [LARGE SCALE GENOMIC DNA]</scope>
    <source>
        <strain evidence="3 4">NCAIM B.02301</strain>
    </source>
</reference>
<dbReference type="InterPro" id="IPR002509">
    <property type="entry name" value="NODB_dom"/>
</dbReference>
<dbReference type="GO" id="GO:0016787">
    <property type="term" value="F:hydrolase activity"/>
    <property type="evidence" value="ECO:0007669"/>
    <property type="project" value="UniProtKB-KW"/>
</dbReference>
<gene>
    <name evidence="3" type="ORF">ACFFH4_06845</name>
</gene>
<name>A0ABV6NDB5_9BACI</name>
<evidence type="ECO:0000313" key="3">
    <source>
        <dbReference type="EMBL" id="MFC0558766.1"/>
    </source>
</evidence>
<proteinExistence type="predicted"/>
<dbReference type="Pfam" id="PF01522">
    <property type="entry name" value="Polysacc_deac_1"/>
    <property type="match status" value="1"/>
</dbReference>
<dbReference type="PROSITE" id="PS51257">
    <property type="entry name" value="PROKAR_LIPOPROTEIN"/>
    <property type="match status" value="1"/>
</dbReference>
<dbReference type="InterPro" id="IPR011330">
    <property type="entry name" value="Glyco_hydro/deAcase_b/a-brl"/>
</dbReference>
<evidence type="ECO:0000259" key="2">
    <source>
        <dbReference type="PROSITE" id="PS51677"/>
    </source>
</evidence>
<dbReference type="Gene3D" id="3.20.20.370">
    <property type="entry name" value="Glycoside hydrolase/deacetylase"/>
    <property type="match status" value="1"/>
</dbReference>
<dbReference type="PROSITE" id="PS51677">
    <property type="entry name" value="NODB"/>
    <property type="match status" value="1"/>
</dbReference>
<dbReference type="EC" id="3.-.-.-" evidence="3"/>
<keyword evidence="3" id="KW-0378">Hydrolase</keyword>
<dbReference type="RefSeq" id="WP_337956301.1">
    <property type="nucleotide sequence ID" value="NZ_JAQQWT010000001.1"/>
</dbReference>
<dbReference type="PANTHER" id="PTHR10587">
    <property type="entry name" value="GLYCOSYL TRANSFERASE-RELATED"/>
    <property type="match status" value="1"/>
</dbReference>
<protein>
    <submittedName>
        <fullName evidence="3">Polysaccharide deacetylase family protein</fullName>
        <ecNumber evidence="3">3.-.-.-</ecNumber>
    </submittedName>
</protein>
<keyword evidence="4" id="KW-1185">Reference proteome</keyword>
<dbReference type="Proteomes" id="UP001589833">
    <property type="component" value="Unassembled WGS sequence"/>
</dbReference>
<dbReference type="EMBL" id="JBHLTR010000006">
    <property type="protein sequence ID" value="MFC0558766.1"/>
    <property type="molecule type" value="Genomic_DNA"/>
</dbReference>
<organism evidence="3 4">
    <name type="scientific">Halalkalibacter alkalisediminis</name>
    <dbReference type="NCBI Taxonomy" id="935616"/>
    <lineage>
        <taxon>Bacteria</taxon>
        <taxon>Bacillati</taxon>
        <taxon>Bacillota</taxon>
        <taxon>Bacilli</taxon>
        <taxon>Bacillales</taxon>
        <taxon>Bacillaceae</taxon>
        <taxon>Halalkalibacter</taxon>
    </lineage>
</organism>